<comment type="caution">
    <text evidence="1">The sequence shown here is derived from an EMBL/GenBank/DDBJ whole genome shotgun (WGS) entry which is preliminary data.</text>
</comment>
<reference evidence="1 2" key="1">
    <citation type="submission" date="2016-11" db="EMBL/GenBank/DDBJ databases">
        <title>Mixed transmission modes and dynamic genome evolution in an obligate animal-bacterial symbiosis.</title>
        <authorList>
            <person name="Russell S.L."/>
            <person name="Corbett-Detig R.B."/>
            <person name="Cavanaugh C.M."/>
        </authorList>
    </citation>
    <scope>NUCLEOTIDE SEQUENCE [LARGE SCALE GENOMIC DNA]</scope>
    <source>
        <strain evidence="1">Se-Cadez</strain>
    </source>
</reference>
<dbReference type="OrthoDB" id="7055621at2"/>
<dbReference type="RefSeq" id="WP_078485524.1">
    <property type="nucleotide sequence ID" value="NZ_MPRJ01000001.1"/>
</dbReference>
<gene>
    <name evidence="1" type="ORF">BOW51_00235</name>
</gene>
<evidence type="ECO:0000313" key="2">
    <source>
        <dbReference type="Proteomes" id="UP000190896"/>
    </source>
</evidence>
<sequence>MKLKTLILVPVIGAALANGGLKAYIHYKVTSELDNAITMAAPFAHISYGGLSTDLGGKLTIKQIAITPLATGLEVRVEAVEVQGDGIGFLLDLSQGLGKGEPPEKLSANIWGAEIPVTGDLMDIGPTFNFGPGTQDKAAPEPCSLGGVLQHAGLFDIGYSTLVADSGIGFEYDKDAGDVALMFDYQIEGIESLAMDVSMSGVSSPGMVVMGAMPTFQNFEIAYRIEPDYMKKMVSHCAQKAGQSSQEFINTLFSQSDSYYAQTLGIIPGQGLRTLFKELVTKAGDVHIRAKPSSNFNPSMMPAFRPQDMIAMLGIELSVNNRLITDLSFTMPTSADLMASLQEDSADAGGAEEPPKPVLRWRYVEVKRSELGSYLGRKARIYTSSGQEARPKEGVIDSLRKNKLSIQQRLHGGEFMVHIPLGTVVKAEVMIPQ</sequence>
<keyword evidence="2" id="KW-1185">Reference proteome</keyword>
<dbReference type="Proteomes" id="UP000190896">
    <property type="component" value="Unassembled WGS sequence"/>
</dbReference>
<protein>
    <submittedName>
        <fullName evidence="1">Uncharacterized protein</fullName>
    </submittedName>
</protein>
<evidence type="ECO:0000313" key="1">
    <source>
        <dbReference type="EMBL" id="OOZ37873.1"/>
    </source>
</evidence>
<name>A0A1T2KYG8_9GAMM</name>
<proteinExistence type="predicted"/>
<accession>A0A1T2KYG8</accession>
<dbReference type="AlphaFoldDB" id="A0A1T2KYG8"/>
<dbReference type="EMBL" id="MPRJ01000001">
    <property type="protein sequence ID" value="OOZ37873.1"/>
    <property type="molecule type" value="Genomic_DNA"/>
</dbReference>
<organism evidence="1 2">
    <name type="scientific">Solemya velesiana gill symbiont</name>
    <dbReference type="NCBI Taxonomy" id="1918948"/>
    <lineage>
        <taxon>Bacteria</taxon>
        <taxon>Pseudomonadati</taxon>
        <taxon>Pseudomonadota</taxon>
        <taxon>Gammaproteobacteria</taxon>
        <taxon>sulfur-oxidizing symbionts</taxon>
    </lineage>
</organism>